<comment type="caution">
    <text evidence="10">The sequence shown here is derived from an EMBL/GenBank/DDBJ whole genome shotgun (WGS) entry which is preliminary data.</text>
</comment>
<name>A0ABQ5JYW1_9EUKA</name>
<dbReference type="HAMAP" id="MF_01818">
    <property type="entry name" value="RNase_Z_BN"/>
    <property type="match status" value="1"/>
</dbReference>
<evidence type="ECO:0000313" key="10">
    <source>
        <dbReference type="EMBL" id="GKT18238.1"/>
    </source>
</evidence>
<keyword evidence="8" id="KW-0862">Zinc</keyword>
<organism evidence="10 11">
    <name type="scientific">Aduncisulcus paluster</name>
    <dbReference type="NCBI Taxonomy" id="2918883"/>
    <lineage>
        <taxon>Eukaryota</taxon>
        <taxon>Metamonada</taxon>
        <taxon>Carpediemonas-like organisms</taxon>
        <taxon>Aduncisulcus</taxon>
    </lineage>
</organism>
<evidence type="ECO:0000256" key="4">
    <source>
        <dbReference type="ARBA" id="ARBA00022722"/>
    </source>
</evidence>
<reference evidence="10" key="1">
    <citation type="submission" date="2022-03" db="EMBL/GenBank/DDBJ databases">
        <title>Draft genome sequence of Aduncisulcus paluster, a free-living microaerophilic Fornicata.</title>
        <authorList>
            <person name="Yuyama I."/>
            <person name="Kume K."/>
            <person name="Tamura T."/>
            <person name="Inagaki Y."/>
            <person name="Hashimoto T."/>
        </authorList>
    </citation>
    <scope>NUCLEOTIDE SEQUENCE</scope>
    <source>
        <strain evidence="10">NY0171</strain>
    </source>
</reference>
<evidence type="ECO:0000256" key="2">
    <source>
        <dbReference type="ARBA" id="ARBA00011738"/>
    </source>
</evidence>
<accession>A0ABQ5JYW1</accession>
<keyword evidence="6" id="KW-0255">Endonuclease</keyword>
<dbReference type="SUPFAM" id="SSF56281">
    <property type="entry name" value="Metallo-hydrolase/oxidoreductase"/>
    <property type="match status" value="1"/>
</dbReference>
<keyword evidence="5" id="KW-0479">Metal-binding</keyword>
<keyword evidence="7" id="KW-0378">Hydrolase</keyword>
<keyword evidence="4" id="KW-0540">Nuclease</keyword>
<evidence type="ECO:0000313" key="11">
    <source>
        <dbReference type="Proteomes" id="UP001057375"/>
    </source>
</evidence>
<evidence type="ECO:0000256" key="6">
    <source>
        <dbReference type="ARBA" id="ARBA00022759"/>
    </source>
</evidence>
<dbReference type="EMBL" id="BQXS01011924">
    <property type="protein sequence ID" value="GKT18238.1"/>
    <property type="molecule type" value="Genomic_DNA"/>
</dbReference>
<proteinExistence type="inferred from homology"/>
<sequence length="408" mass="46131">MELTFLGTSGGTHSSDRICSSIAVNIGHSTLLFDCGPGTGKRLSDCHMNWSNIKYIFISHLHLDHVYGIIPILWDLAWCYSSSAVITIVGPKGIKEFIEFMKKMVHMPPPKYTLVYVELEEGQRDVVVQHEDTKKKGGFSVEAIPLVHEPHSHGFIIRNTTRKVDYEKFTQSIFPNKLIPKILTQSELKFDISNDDTGEIISHSCLCSDFIIEKSETLAILGDTKTPSEATIKALEGCDLVVMECTFSQQHEHLAEKFNHLGPKHVSYIIEKARLNQVVLTHFSRRYTSTERRRAFLKYKPEIFSQYSPPVSSSPSDSSPATTKKDSVPSVPTSEKKPQYISNVLYLIDQVKEGISHSCEIDCAFDGMHMQRSKIDGLRKYTVTNQDYRPKISKRSSLVIKKATKDQE</sequence>
<evidence type="ECO:0000256" key="5">
    <source>
        <dbReference type="ARBA" id="ARBA00022723"/>
    </source>
</evidence>
<evidence type="ECO:0000256" key="3">
    <source>
        <dbReference type="ARBA" id="ARBA00022694"/>
    </source>
</evidence>
<evidence type="ECO:0000256" key="1">
    <source>
        <dbReference type="ARBA" id="ARBA00001947"/>
    </source>
</evidence>
<comment type="cofactor">
    <cofactor evidence="1">
        <name>Zn(2+)</name>
        <dbReference type="ChEBI" id="CHEBI:29105"/>
    </cofactor>
</comment>
<keyword evidence="11" id="KW-1185">Reference proteome</keyword>
<protein>
    <submittedName>
        <fullName evidence="10">Ribonuclease Z/BN like protein</fullName>
    </submittedName>
</protein>
<dbReference type="Proteomes" id="UP001057375">
    <property type="component" value="Unassembled WGS sequence"/>
</dbReference>
<evidence type="ECO:0000256" key="9">
    <source>
        <dbReference type="SAM" id="MobiDB-lite"/>
    </source>
</evidence>
<dbReference type="InterPro" id="IPR013471">
    <property type="entry name" value="RNase_Z/BN"/>
</dbReference>
<comment type="subunit">
    <text evidence="2">Homodimer.</text>
</comment>
<evidence type="ECO:0000256" key="8">
    <source>
        <dbReference type="ARBA" id="ARBA00022833"/>
    </source>
</evidence>
<dbReference type="Pfam" id="PF23023">
    <property type="entry name" value="Anti-Pycsar_Apyc1"/>
    <property type="match status" value="1"/>
</dbReference>
<dbReference type="PANTHER" id="PTHR46018:SF2">
    <property type="entry name" value="ZINC PHOSPHODIESTERASE ELAC PROTEIN 1"/>
    <property type="match status" value="1"/>
</dbReference>
<dbReference type="InterPro" id="IPR036866">
    <property type="entry name" value="RibonucZ/Hydroxyglut_hydro"/>
</dbReference>
<gene>
    <name evidence="10" type="ORF">ADUPG1_011273</name>
</gene>
<keyword evidence="3" id="KW-0819">tRNA processing</keyword>
<dbReference type="PANTHER" id="PTHR46018">
    <property type="entry name" value="ZINC PHOSPHODIESTERASE ELAC PROTEIN 1"/>
    <property type="match status" value="1"/>
</dbReference>
<feature type="region of interest" description="Disordered" evidence="9">
    <location>
        <begin position="307"/>
        <end position="335"/>
    </location>
</feature>
<feature type="compositionally biased region" description="Low complexity" evidence="9">
    <location>
        <begin position="308"/>
        <end position="320"/>
    </location>
</feature>
<evidence type="ECO:0000256" key="7">
    <source>
        <dbReference type="ARBA" id="ARBA00022801"/>
    </source>
</evidence>
<dbReference type="Gene3D" id="3.60.15.10">
    <property type="entry name" value="Ribonuclease Z/Hydroxyacylglutathione hydrolase-like"/>
    <property type="match status" value="1"/>
</dbReference>